<evidence type="ECO:0000313" key="1">
    <source>
        <dbReference type="EMBL" id="TFK41456.1"/>
    </source>
</evidence>
<gene>
    <name evidence="1" type="ORF">BDQ12DRAFT_678031</name>
</gene>
<reference evidence="1 2" key="1">
    <citation type="journal article" date="2019" name="Nat. Ecol. Evol.">
        <title>Megaphylogeny resolves global patterns of mushroom evolution.</title>
        <authorList>
            <person name="Varga T."/>
            <person name="Krizsan K."/>
            <person name="Foldi C."/>
            <person name="Dima B."/>
            <person name="Sanchez-Garcia M."/>
            <person name="Sanchez-Ramirez S."/>
            <person name="Szollosi G.J."/>
            <person name="Szarkandi J.G."/>
            <person name="Papp V."/>
            <person name="Albert L."/>
            <person name="Andreopoulos W."/>
            <person name="Angelini C."/>
            <person name="Antonin V."/>
            <person name="Barry K.W."/>
            <person name="Bougher N.L."/>
            <person name="Buchanan P."/>
            <person name="Buyck B."/>
            <person name="Bense V."/>
            <person name="Catcheside P."/>
            <person name="Chovatia M."/>
            <person name="Cooper J."/>
            <person name="Damon W."/>
            <person name="Desjardin D."/>
            <person name="Finy P."/>
            <person name="Geml J."/>
            <person name="Haridas S."/>
            <person name="Hughes K."/>
            <person name="Justo A."/>
            <person name="Karasinski D."/>
            <person name="Kautmanova I."/>
            <person name="Kiss B."/>
            <person name="Kocsube S."/>
            <person name="Kotiranta H."/>
            <person name="LaButti K.M."/>
            <person name="Lechner B.E."/>
            <person name="Liimatainen K."/>
            <person name="Lipzen A."/>
            <person name="Lukacs Z."/>
            <person name="Mihaltcheva S."/>
            <person name="Morgado L.N."/>
            <person name="Niskanen T."/>
            <person name="Noordeloos M.E."/>
            <person name="Ohm R.A."/>
            <person name="Ortiz-Santana B."/>
            <person name="Ovrebo C."/>
            <person name="Racz N."/>
            <person name="Riley R."/>
            <person name="Savchenko A."/>
            <person name="Shiryaev A."/>
            <person name="Soop K."/>
            <person name="Spirin V."/>
            <person name="Szebenyi C."/>
            <person name="Tomsovsky M."/>
            <person name="Tulloss R.E."/>
            <person name="Uehling J."/>
            <person name="Grigoriev I.V."/>
            <person name="Vagvolgyi C."/>
            <person name="Papp T."/>
            <person name="Martin F.M."/>
            <person name="Miettinen O."/>
            <person name="Hibbett D.S."/>
            <person name="Nagy L.G."/>
        </authorList>
    </citation>
    <scope>NUCLEOTIDE SEQUENCE [LARGE SCALE GENOMIC DNA]</scope>
    <source>
        <strain evidence="1 2">CBS 166.37</strain>
    </source>
</reference>
<dbReference type="EMBL" id="ML213594">
    <property type="protein sequence ID" value="TFK41456.1"/>
    <property type="molecule type" value="Genomic_DNA"/>
</dbReference>
<keyword evidence="2" id="KW-1185">Reference proteome</keyword>
<proteinExistence type="predicted"/>
<organism evidence="1 2">
    <name type="scientific">Crucibulum laeve</name>
    <dbReference type="NCBI Taxonomy" id="68775"/>
    <lineage>
        <taxon>Eukaryota</taxon>
        <taxon>Fungi</taxon>
        <taxon>Dikarya</taxon>
        <taxon>Basidiomycota</taxon>
        <taxon>Agaricomycotina</taxon>
        <taxon>Agaricomycetes</taxon>
        <taxon>Agaricomycetidae</taxon>
        <taxon>Agaricales</taxon>
        <taxon>Agaricineae</taxon>
        <taxon>Nidulariaceae</taxon>
        <taxon>Crucibulum</taxon>
    </lineage>
</organism>
<evidence type="ECO:0000313" key="2">
    <source>
        <dbReference type="Proteomes" id="UP000308652"/>
    </source>
</evidence>
<accession>A0A5C3MAF7</accession>
<dbReference type="Proteomes" id="UP000308652">
    <property type="component" value="Unassembled WGS sequence"/>
</dbReference>
<name>A0A5C3MAF7_9AGAR</name>
<protein>
    <submittedName>
        <fullName evidence="1">Uncharacterized protein</fullName>
    </submittedName>
</protein>
<dbReference type="AlphaFoldDB" id="A0A5C3MAF7"/>
<sequence length="86" mass="9762">MQDNCAVEDVKTLRSSTRNTIALDSSSATTDTCKHGILTTSHLFIYCPMLRNISFLNSFFCLTAKVYQLRSDRQQAFNTFLKCQSI</sequence>